<name>A6JR93_RAT</name>
<accession>A6JR93</accession>
<dbReference type="EMBL" id="CH473997">
    <property type="protein sequence ID" value="EDL91844.1"/>
    <property type="molecule type" value="Genomic_DNA"/>
</dbReference>
<dbReference type="AlphaFoldDB" id="A6JR93"/>
<proteinExistence type="predicted"/>
<dbReference type="Proteomes" id="UP000234681">
    <property type="component" value="Chromosome 9"/>
</dbReference>
<evidence type="ECO:0000313" key="1">
    <source>
        <dbReference type="EMBL" id="EDL91844.1"/>
    </source>
</evidence>
<sequence length="37" mass="4098">MALTSNLERRRVMPLRSDASGTLQAGWLARIISQAVK</sequence>
<reference evidence="1 2" key="1">
    <citation type="submission" date="2005-09" db="EMBL/GenBank/DDBJ databases">
        <authorList>
            <person name="Mural R.J."/>
            <person name="Li P.W."/>
            <person name="Adams M.D."/>
            <person name="Amanatides P.G."/>
            <person name="Baden-Tillson H."/>
            <person name="Barnstead M."/>
            <person name="Chin S.H."/>
            <person name="Dew I."/>
            <person name="Evans C.A."/>
            <person name="Ferriera S."/>
            <person name="Flanigan M."/>
            <person name="Fosler C."/>
            <person name="Glodek A."/>
            <person name="Gu Z."/>
            <person name="Holt R.A."/>
            <person name="Jennings D."/>
            <person name="Kraft C.L."/>
            <person name="Lu F."/>
            <person name="Nguyen T."/>
            <person name="Nusskern D.R."/>
            <person name="Pfannkoch C.M."/>
            <person name="Sitter C."/>
            <person name="Sutton G.G."/>
            <person name="Venter J.C."/>
            <person name="Wang Z."/>
            <person name="Woodage T."/>
            <person name="Zheng X.H."/>
            <person name="Zhong F."/>
        </authorList>
    </citation>
    <scope>NUCLEOTIDE SEQUENCE [LARGE SCALE GENOMIC DNA]</scope>
    <source>
        <strain>BN</strain>
        <strain evidence="2">Sprague-Dawley</strain>
    </source>
</reference>
<protein>
    <submittedName>
        <fullName evidence="1">RCG55488, isoform CRA_a</fullName>
    </submittedName>
</protein>
<evidence type="ECO:0000313" key="2">
    <source>
        <dbReference type="Proteomes" id="UP000234681"/>
    </source>
</evidence>
<gene>
    <name evidence="1" type="ORF">rCG_55488</name>
</gene>
<organism evidence="1 2">
    <name type="scientific">Rattus norvegicus</name>
    <name type="common">Rat</name>
    <dbReference type="NCBI Taxonomy" id="10116"/>
    <lineage>
        <taxon>Eukaryota</taxon>
        <taxon>Metazoa</taxon>
        <taxon>Chordata</taxon>
        <taxon>Craniata</taxon>
        <taxon>Vertebrata</taxon>
        <taxon>Euteleostomi</taxon>
        <taxon>Mammalia</taxon>
        <taxon>Eutheria</taxon>
        <taxon>Euarchontoglires</taxon>
        <taxon>Glires</taxon>
        <taxon>Rodentia</taxon>
        <taxon>Myomorpha</taxon>
        <taxon>Muroidea</taxon>
        <taxon>Muridae</taxon>
        <taxon>Murinae</taxon>
        <taxon>Rattus</taxon>
    </lineage>
</organism>